<evidence type="ECO:0000256" key="9">
    <source>
        <dbReference type="ARBA" id="ARBA00022786"/>
    </source>
</evidence>
<dbReference type="PANTHER" id="PTHR13036:SF0">
    <property type="entry name" value="CHITOBIOSYLDIPHOSPHODOLICHOL BETA-MANNOSYLTRANSFERASE"/>
    <property type="match status" value="1"/>
</dbReference>
<dbReference type="Gene3D" id="1.10.10.10">
    <property type="entry name" value="Winged helix-like DNA-binding domain superfamily/Winged helix DNA-binding domain"/>
    <property type="match status" value="1"/>
</dbReference>
<feature type="compositionally biased region" description="Basic and acidic residues" evidence="17">
    <location>
        <begin position="652"/>
        <end position="725"/>
    </location>
</feature>
<dbReference type="Pfam" id="PF13639">
    <property type="entry name" value="zf-RING_2"/>
    <property type="match status" value="1"/>
</dbReference>
<dbReference type="GO" id="GO:0008270">
    <property type="term" value="F:zinc ion binding"/>
    <property type="evidence" value="ECO:0007669"/>
    <property type="project" value="UniProtKB-KW"/>
</dbReference>
<evidence type="ECO:0000256" key="8">
    <source>
        <dbReference type="ARBA" id="ARBA00022771"/>
    </source>
</evidence>
<dbReference type="Gene3D" id="3.40.50.2000">
    <property type="entry name" value="Glycogen Phosphorylase B"/>
    <property type="match status" value="2"/>
</dbReference>
<evidence type="ECO:0000256" key="10">
    <source>
        <dbReference type="ARBA" id="ARBA00022824"/>
    </source>
</evidence>
<dbReference type="SUPFAM" id="SSF46785">
    <property type="entry name" value="Winged helix' DNA-binding domain"/>
    <property type="match status" value="1"/>
</dbReference>
<protein>
    <recommendedName>
        <fullName evidence="4">DDRGK domain-containing protein 1</fullName>
    </recommendedName>
</protein>
<keyword evidence="8 16" id="KW-0479">Metal-binding</keyword>
<dbReference type="STRING" id="568069.A0A1J1J1L7"/>
<keyword evidence="8 16" id="KW-0863">Zinc-finger</keyword>
<evidence type="ECO:0000256" key="14">
    <source>
        <dbReference type="ARBA" id="ARBA00049608"/>
    </source>
</evidence>
<evidence type="ECO:0000259" key="19">
    <source>
        <dbReference type="PROSITE" id="PS50089"/>
    </source>
</evidence>
<dbReference type="Proteomes" id="UP000183832">
    <property type="component" value="Unassembled WGS sequence"/>
</dbReference>
<evidence type="ECO:0000256" key="1">
    <source>
        <dbReference type="ARBA" id="ARBA00004389"/>
    </source>
</evidence>
<dbReference type="Gene3D" id="3.30.40.10">
    <property type="entry name" value="Zinc/RING finger domain, C3HC4 (zinc finger)"/>
    <property type="match status" value="1"/>
</dbReference>
<feature type="domain" description="RING-type" evidence="19">
    <location>
        <begin position="521"/>
        <end position="562"/>
    </location>
</feature>
<evidence type="ECO:0000256" key="11">
    <source>
        <dbReference type="ARBA" id="ARBA00022833"/>
    </source>
</evidence>
<feature type="transmembrane region" description="Helical" evidence="18">
    <location>
        <begin position="571"/>
        <end position="591"/>
    </location>
</feature>
<keyword evidence="5" id="KW-0328">Glycosyltransferase</keyword>
<comment type="subcellular location">
    <subcellularLocation>
        <location evidence="1">Endoplasmic reticulum membrane</location>
        <topology evidence="1">Single-pass membrane protein</topology>
    </subcellularLocation>
</comment>
<dbReference type="FunFam" id="1.10.10.10:FF:000143">
    <property type="entry name" value="DDRGK domain-containing protein 1"/>
    <property type="match status" value="1"/>
</dbReference>
<keyword evidence="11" id="KW-0862">Zinc</keyword>
<dbReference type="SMART" id="SM01128">
    <property type="entry name" value="DDRGK"/>
    <property type="match status" value="1"/>
</dbReference>
<evidence type="ECO:0000256" key="15">
    <source>
        <dbReference type="ARBA" id="ARBA00049687"/>
    </source>
</evidence>
<dbReference type="InterPro" id="IPR036388">
    <property type="entry name" value="WH-like_DNA-bd_sf"/>
</dbReference>
<evidence type="ECO:0000256" key="6">
    <source>
        <dbReference type="ARBA" id="ARBA00022679"/>
    </source>
</evidence>
<dbReference type="InterPro" id="IPR036390">
    <property type="entry name" value="WH_DNA-bd_sf"/>
</dbReference>
<dbReference type="GO" id="GO:0000030">
    <property type="term" value="F:mannosyltransferase activity"/>
    <property type="evidence" value="ECO:0007669"/>
    <property type="project" value="InterPro"/>
</dbReference>
<keyword evidence="21" id="KW-1185">Reference proteome</keyword>
<evidence type="ECO:0000313" key="20">
    <source>
        <dbReference type="EMBL" id="CRL06341.1"/>
    </source>
</evidence>
<evidence type="ECO:0000256" key="13">
    <source>
        <dbReference type="ARBA" id="ARBA00023136"/>
    </source>
</evidence>
<keyword evidence="7 18" id="KW-0812">Transmembrane</keyword>
<dbReference type="PANTHER" id="PTHR13036">
    <property type="entry name" value="BETA1,4 MANNOSYLTRANSFERASE"/>
    <property type="match status" value="1"/>
</dbReference>
<evidence type="ECO:0000256" key="17">
    <source>
        <dbReference type="SAM" id="MobiDB-lite"/>
    </source>
</evidence>
<comment type="subunit">
    <text evidence="15">Interacts with Atg9; the interaction is transient.</text>
</comment>
<dbReference type="PROSITE" id="PS50089">
    <property type="entry name" value="ZF_RING_2"/>
    <property type="match status" value="1"/>
</dbReference>
<evidence type="ECO:0000256" key="7">
    <source>
        <dbReference type="ARBA" id="ARBA00022692"/>
    </source>
</evidence>
<gene>
    <name evidence="20" type="ORF">CLUMA_CG019094</name>
</gene>
<dbReference type="AlphaFoldDB" id="A0A1J1J1L7"/>
<evidence type="ECO:0000256" key="2">
    <source>
        <dbReference type="ARBA" id="ARBA00004922"/>
    </source>
</evidence>
<evidence type="ECO:0000256" key="18">
    <source>
        <dbReference type="SAM" id="Phobius"/>
    </source>
</evidence>
<evidence type="ECO:0000256" key="3">
    <source>
        <dbReference type="ARBA" id="ARBA00009829"/>
    </source>
</evidence>
<dbReference type="GO" id="GO:0005789">
    <property type="term" value="C:endoplasmic reticulum membrane"/>
    <property type="evidence" value="ECO:0007669"/>
    <property type="project" value="UniProtKB-SubCell"/>
</dbReference>
<dbReference type="OrthoDB" id="614844at2759"/>
<dbReference type="InterPro" id="IPR026051">
    <property type="entry name" value="ALG1-like"/>
</dbReference>
<comment type="similarity">
    <text evidence="3">Belongs to the DDRGK1 family.</text>
</comment>
<comment type="function">
    <text evidence="14">Substrate adapter for ufmylation, the covalent attachment of the ubiquitin-like modifier UFM1 to substrate proteins. Required for ufmylation of Atg9; protects the nervous system during aging, possibly by stabilizing Atg9 and supporting its function.</text>
</comment>
<accession>A0A1J1J1L7</accession>
<organism evidence="20 21">
    <name type="scientific">Clunio marinus</name>
    <dbReference type="NCBI Taxonomy" id="568069"/>
    <lineage>
        <taxon>Eukaryota</taxon>
        <taxon>Metazoa</taxon>
        <taxon>Ecdysozoa</taxon>
        <taxon>Arthropoda</taxon>
        <taxon>Hexapoda</taxon>
        <taxon>Insecta</taxon>
        <taxon>Pterygota</taxon>
        <taxon>Neoptera</taxon>
        <taxon>Endopterygota</taxon>
        <taxon>Diptera</taxon>
        <taxon>Nematocera</taxon>
        <taxon>Chironomoidea</taxon>
        <taxon>Chironomidae</taxon>
        <taxon>Clunio</taxon>
    </lineage>
</organism>
<sequence>MTGRSPRENIPETKRVLVVVLGDIGRSPRMQNHCKSFVERGNLVALCGYTETEPDQEIISDPRINIYSLVPFPDVPLPRIIKYFFKIFWSAIHLLSIFFSIKKADVVMLQNPPGIPSLALCYLYCKIRRAKFIIDWHNYTWSIMALESSTKSFTVKLARLIEGFFGRRSDLNFCVTKAMKQDLYDNYNIKATVLYDRPSEKFQKISLERKHQLFQELSTLHPEFKAPHDDSKTSTAFTSAVLNQRGSTIHNQFKLREGRPGLLVSSTSWTADEDFQILLDALIYYDNTAKEDADKYPKLICAITGKGPLKSMYEKKIADQEWKFVKIVTPWLKSQDYPLMIASADLGVCLHFSSSGLDLPMKVVDMFGCGLPACAMNFKCLSELVVDGQNGFVFNNATELGRQLTDWFYGFPSNIALDAMKDEFSKNLQQFQSLRWKENWENIMALQNIIGLLFPLGVAITIGDVLKDKCALAIGLFYRDRTRDLSHNHDDDFISEFYPEPGFDTKRASSNSTERNEEEKCCICLEVMKRYQCVRTLPCVHKFHKKCVDHWLRYDMICPTCRTKLRIKMDLILLLSIFISLLVVLLSLLYLKSKSNGNENQKPAEQQPAAEGPQLVRNQRRNRVRAAEPQVQQAPAHRQQVDSDDETPGIEIDEKMGAKKRAKLEAKAEKRAQREAELKAREEQKKRDALVEEERKKQEEKEALEEQKREEAERKAQEERERREHEEYLKMKAAFEVQEEGFDEEDTEQDQLLQNFIDFIKTNKVVVLEDLAAQFKMKTQAAIDRIVDLQKENRLSGVIDDRGKFIFISEEELKAVAKFIKQRGRVSISELAEHSNTLINFSSVTLNS</sequence>
<evidence type="ECO:0000256" key="16">
    <source>
        <dbReference type="PROSITE-ProRule" id="PRU00175"/>
    </source>
</evidence>
<keyword evidence="9" id="KW-0833">Ubl conjugation pathway</keyword>
<dbReference type="InterPro" id="IPR001841">
    <property type="entry name" value="Znf_RING"/>
</dbReference>
<dbReference type="Pfam" id="PF13692">
    <property type="entry name" value="Glyco_trans_1_4"/>
    <property type="match status" value="1"/>
</dbReference>
<dbReference type="SMART" id="SM00184">
    <property type="entry name" value="RING"/>
    <property type="match status" value="1"/>
</dbReference>
<reference evidence="20 21" key="1">
    <citation type="submission" date="2015-04" db="EMBL/GenBank/DDBJ databases">
        <authorList>
            <person name="Syromyatnikov M.Y."/>
            <person name="Popov V.N."/>
        </authorList>
    </citation>
    <scope>NUCLEOTIDE SEQUENCE [LARGE SCALE GENOMIC DNA]</scope>
</reference>
<proteinExistence type="inferred from homology"/>
<keyword evidence="13 18" id="KW-0472">Membrane</keyword>
<dbReference type="Pfam" id="PF09756">
    <property type="entry name" value="DDRGK"/>
    <property type="match status" value="1"/>
</dbReference>
<comment type="pathway">
    <text evidence="2">Protein modification; protein glycosylation.</text>
</comment>
<evidence type="ECO:0000256" key="12">
    <source>
        <dbReference type="ARBA" id="ARBA00022989"/>
    </source>
</evidence>
<evidence type="ECO:0000256" key="5">
    <source>
        <dbReference type="ARBA" id="ARBA00022676"/>
    </source>
</evidence>
<evidence type="ECO:0000256" key="4">
    <source>
        <dbReference type="ARBA" id="ARBA00018218"/>
    </source>
</evidence>
<name>A0A1J1J1L7_9DIPT</name>
<evidence type="ECO:0000313" key="21">
    <source>
        <dbReference type="Proteomes" id="UP000183832"/>
    </source>
</evidence>
<keyword evidence="6" id="KW-0808">Transferase</keyword>
<dbReference type="EMBL" id="CVRI01000066">
    <property type="protein sequence ID" value="CRL06341.1"/>
    <property type="molecule type" value="Genomic_DNA"/>
</dbReference>
<keyword evidence="10" id="KW-0256">Endoplasmic reticulum</keyword>
<feature type="region of interest" description="Disordered" evidence="17">
    <location>
        <begin position="622"/>
        <end position="725"/>
    </location>
</feature>
<dbReference type="SUPFAM" id="SSF57850">
    <property type="entry name" value="RING/U-box"/>
    <property type="match status" value="1"/>
</dbReference>
<keyword evidence="12 18" id="KW-1133">Transmembrane helix</keyword>
<dbReference type="InterPro" id="IPR013083">
    <property type="entry name" value="Znf_RING/FYVE/PHD"/>
</dbReference>
<dbReference type="SUPFAM" id="SSF53756">
    <property type="entry name" value="UDP-Glycosyltransferase/glycogen phosphorylase"/>
    <property type="match status" value="1"/>
</dbReference>
<dbReference type="InterPro" id="IPR019153">
    <property type="entry name" value="DDRGK_dom-contain"/>
</dbReference>